<keyword evidence="4" id="KW-1185">Reference proteome</keyword>
<dbReference type="VEuPathDB" id="ToxoDB:CSUI_001870"/>
<dbReference type="SUPFAM" id="SSF53474">
    <property type="entry name" value="alpha/beta-Hydrolases"/>
    <property type="match status" value="1"/>
</dbReference>
<protein>
    <submittedName>
        <fullName evidence="3">Esterase lipase thioesterase domain-containing protein</fullName>
    </submittedName>
</protein>
<feature type="region of interest" description="Disordered" evidence="1">
    <location>
        <begin position="123"/>
        <end position="222"/>
    </location>
</feature>
<dbReference type="AlphaFoldDB" id="A0A2C6LBG2"/>
<feature type="region of interest" description="Disordered" evidence="1">
    <location>
        <begin position="1"/>
        <end position="83"/>
    </location>
</feature>
<dbReference type="GeneID" id="94425284"/>
<gene>
    <name evidence="3" type="ORF">CSUI_001870</name>
</gene>
<organism evidence="3 4">
    <name type="scientific">Cystoisospora suis</name>
    <dbReference type="NCBI Taxonomy" id="483139"/>
    <lineage>
        <taxon>Eukaryota</taxon>
        <taxon>Sar</taxon>
        <taxon>Alveolata</taxon>
        <taxon>Apicomplexa</taxon>
        <taxon>Conoidasida</taxon>
        <taxon>Coccidia</taxon>
        <taxon>Eucoccidiorida</taxon>
        <taxon>Eimeriorina</taxon>
        <taxon>Sarcocystidae</taxon>
        <taxon>Cystoisospora</taxon>
    </lineage>
</organism>
<dbReference type="Pfam" id="PF12146">
    <property type="entry name" value="Hydrolase_4"/>
    <property type="match status" value="1"/>
</dbReference>
<feature type="compositionally biased region" description="Basic and acidic residues" evidence="1">
    <location>
        <begin position="58"/>
        <end position="69"/>
    </location>
</feature>
<dbReference type="Proteomes" id="UP000221165">
    <property type="component" value="Unassembled WGS sequence"/>
</dbReference>
<feature type="compositionally biased region" description="Basic and acidic residues" evidence="1">
    <location>
        <begin position="14"/>
        <end position="33"/>
    </location>
</feature>
<evidence type="ECO:0000313" key="3">
    <source>
        <dbReference type="EMBL" id="PHJ24286.1"/>
    </source>
</evidence>
<evidence type="ECO:0000256" key="1">
    <source>
        <dbReference type="SAM" id="MobiDB-lite"/>
    </source>
</evidence>
<accession>A0A2C6LBG2</accession>
<feature type="compositionally biased region" description="Low complexity" evidence="1">
    <location>
        <begin position="152"/>
        <end position="162"/>
    </location>
</feature>
<reference evidence="3 4" key="1">
    <citation type="journal article" date="2017" name="Int. J. Parasitol.">
        <title>The genome of the protozoan parasite Cystoisospora suis and a reverse vaccinology approach to identify vaccine candidates.</title>
        <authorList>
            <person name="Palmieri N."/>
            <person name="Shrestha A."/>
            <person name="Ruttkowski B."/>
            <person name="Beck T."/>
            <person name="Vogl C."/>
            <person name="Tomley F."/>
            <person name="Blake D.P."/>
            <person name="Joachim A."/>
        </authorList>
    </citation>
    <scope>NUCLEOTIDE SEQUENCE [LARGE SCALE GENOMIC DNA]</scope>
    <source>
        <strain evidence="3 4">Wien I</strain>
    </source>
</reference>
<dbReference type="InterPro" id="IPR029058">
    <property type="entry name" value="AB_hydrolase_fold"/>
</dbReference>
<feature type="compositionally biased region" description="Basic and acidic residues" evidence="1">
    <location>
        <begin position="182"/>
        <end position="196"/>
    </location>
</feature>
<dbReference type="PANTHER" id="PTHR42103:SF2">
    <property type="entry name" value="AB HYDROLASE-1 DOMAIN-CONTAINING PROTEIN"/>
    <property type="match status" value="1"/>
</dbReference>
<evidence type="ECO:0000259" key="2">
    <source>
        <dbReference type="Pfam" id="PF12146"/>
    </source>
</evidence>
<proteinExistence type="predicted"/>
<dbReference type="PANTHER" id="PTHR42103">
    <property type="entry name" value="ALPHA/BETA-HYDROLASES SUPERFAMILY PROTEIN"/>
    <property type="match status" value="1"/>
</dbReference>
<feature type="domain" description="Serine aminopeptidase S33" evidence="2">
    <location>
        <begin position="240"/>
        <end position="341"/>
    </location>
</feature>
<name>A0A2C6LBG2_9APIC</name>
<sequence>MEGGVGTVASKTHSMGEPETTKETRENNKKGDTDIAGNGRVGEEASPSLDRSSTPLQKTREALQGDRHALSSRGSSLSGIRRKRTRVPLALISFKTPSLSGDETELWGCLWISRDFLEHAAEASRRSSDTEGVTSDLHRRQSAGGKEGSPGGAASSSSSSTALTSKRTEDDKASQSGVVDQRQTEETEKDRKDGKRATLQQPSKWWHSASWEGGWNPGGEEDDSLQNALKNLRTGRFPIVILVHQYSLMGGRSELVQGKARILARQGLPSITFDLRGVGYSSGRATVTGETEVRDVVAICRWAITTLQTSNIFLVGTSAGAPISGSAVPEVDEVRGWVGIGYVFGFFASILFRKHYSRILTSPKPKLFIHAGSDGFTAQSTFDSFYKQAKDPKEKVVVSGVGHFDLEGPSYDAFSTDLILQFIEKYSPTAPAGSQLRRGGSRDRDTLPK</sequence>
<dbReference type="RefSeq" id="XP_067925959.1">
    <property type="nucleotide sequence ID" value="XM_068062073.1"/>
</dbReference>
<evidence type="ECO:0000313" key="4">
    <source>
        <dbReference type="Proteomes" id="UP000221165"/>
    </source>
</evidence>
<dbReference type="InterPro" id="IPR022742">
    <property type="entry name" value="Hydrolase_4"/>
</dbReference>
<comment type="caution">
    <text evidence="3">The sequence shown here is derived from an EMBL/GenBank/DDBJ whole genome shotgun (WGS) entry which is preliminary data.</text>
</comment>
<dbReference type="Gene3D" id="3.40.50.1820">
    <property type="entry name" value="alpha/beta hydrolase"/>
    <property type="match status" value="1"/>
</dbReference>
<dbReference type="OrthoDB" id="10260961at2759"/>
<dbReference type="EMBL" id="MIGC01000751">
    <property type="protein sequence ID" value="PHJ24286.1"/>
    <property type="molecule type" value="Genomic_DNA"/>
</dbReference>